<evidence type="ECO:0000256" key="3">
    <source>
        <dbReference type="SAM" id="MobiDB-lite"/>
    </source>
</evidence>
<feature type="transmembrane region" description="Helical" evidence="4">
    <location>
        <begin position="121"/>
        <end position="141"/>
    </location>
</feature>
<keyword evidence="6" id="KW-1185">Reference proteome</keyword>
<name>A0A0F4YSQ1_RASE3</name>
<dbReference type="GO" id="GO:0016020">
    <property type="term" value="C:membrane"/>
    <property type="evidence" value="ECO:0007669"/>
    <property type="project" value="UniProtKB-SubCell"/>
</dbReference>
<evidence type="ECO:0000313" key="5">
    <source>
        <dbReference type="EMBL" id="KKA21264.1"/>
    </source>
</evidence>
<feature type="transmembrane region" description="Helical" evidence="4">
    <location>
        <begin position="371"/>
        <end position="396"/>
    </location>
</feature>
<feature type="transmembrane region" description="Helical" evidence="4">
    <location>
        <begin position="171"/>
        <end position="192"/>
    </location>
</feature>
<feature type="transmembrane region" description="Helical" evidence="4">
    <location>
        <begin position="348"/>
        <end position="365"/>
    </location>
</feature>
<dbReference type="Proteomes" id="UP000053958">
    <property type="component" value="Unassembled WGS sequence"/>
</dbReference>
<comment type="caution">
    <text evidence="5">The sequence shown here is derived from an EMBL/GenBank/DDBJ whole genome shotgun (WGS) entry which is preliminary data.</text>
</comment>
<organism evidence="5 6">
    <name type="scientific">Rasamsonia emersonii (strain ATCC 16479 / CBS 393.64 / IMI 116815)</name>
    <dbReference type="NCBI Taxonomy" id="1408163"/>
    <lineage>
        <taxon>Eukaryota</taxon>
        <taxon>Fungi</taxon>
        <taxon>Dikarya</taxon>
        <taxon>Ascomycota</taxon>
        <taxon>Pezizomycotina</taxon>
        <taxon>Eurotiomycetes</taxon>
        <taxon>Eurotiomycetidae</taxon>
        <taxon>Eurotiales</taxon>
        <taxon>Trichocomaceae</taxon>
        <taxon>Rasamsonia</taxon>
    </lineage>
</organism>
<dbReference type="PANTHER" id="PTHR11360">
    <property type="entry name" value="MONOCARBOXYLATE TRANSPORTER"/>
    <property type="match status" value="1"/>
</dbReference>
<evidence type="ECO:0000256" key="1">
    <source>
        <dbReference type="ARBA" id="ARBA00004141"/>
    </source>
</evidence>
<feature type="region of interest" description="Disordered" evidence="3">
    <location>
        <begin position="1"/>
        <end position="68"/>
    </location>
</feature>
<protein>
    <recommendedName>
        <fullName evidence="7">Major facilitator superfamily (MFS) profile domain-containing protein</fullName>
    </recommendedName>
</protein>
<dbReference type="Gene3D" id="1.20.1250.20">
    <property type="entry name" value="MFS general substrate transporter like domains"/>
    <property type="match status" value="2"/>
</dbReference>
<evidence type="ECO:0000256" key="2">
    <source>
        <dbReference type="ARBA" id="ARBA00006727"/>
    </source>
</evidence>
<reference evidence="5 6" key="1">
    <citation type="submission" date="2015-04" db="EMBL/GenBank/DDBJ databases">
        <authorList>
            <person name="Heijne W.H."/>
            <person name="Fedorova N.D."/>
            <person name="Nierman W.C."/>
            <person name="Vollebregt A.W."/>
            <person name="Zhao Z."/>
            <person name="Wu L."/>
            <person name="Kumar M."/>
            <person name="Stam H."/>
            <person name="van den Berg M.A."/>
            <person name="Pel H.J."/>
        </authorList>
    </citation>
    <scope>NUCLEOTIDE SEQUENCE [LARGE SCALE GENOMIC DNA]</scope>
    <source>
        <strain evidence="5 6">CBS 393.64</strain>
    </source>
</reference>
<evidence type="ECO:0000313" key="6">
    <source>
        <dbReference type="Proteomes" id="UP000053958"/>
    </source>
</evidence>
<proteinExistence type="inferred from homology"/>
<feature type="compositionally biased region" description="Polar residues" evidence="3">
    <location>
        <begin position="45"/>
        <end position="57"/>
    </location>
</feature>
<evidence type="ECO:0000256" key="4">
    <source>
        <dbReference type="SAM" id="Phobius"/>
    </source>
</evidence>
<dbReference type="AlphaFoldDB" id="A0A0F4YSQ1"/>
<dbReference type="SUPFAM" id="SSF103473">
    <property type="entry name" value="MFS general substrate transporter"/>
    <property type="match status" value="1"/>
</dbReference>
<dbReference type="Pfam" id="PF07690">
    <property type="entry name" value="MFS_1"/>
    <property type="match status" value="1"/>
</dbReference>
<gene>
    <name evidence="5" type="ORF">T310_4705</name>
</gene>
<comment type="similarity">
    <text evidence="2">Belongs to the major facilitator superfamily. Monocarboxylate porter (TC 2.A.1.13) family.</text>
</comment>
<dbReference type="GO" id="GO:0022857">
    <property type="term" value="F:transmembrane transporter activity"/>
    <property type="evidence" value="ECO:0007669"/>
    <property type="project" value="InterPro"/>
</dbReference>
<dbReference type="InterPro" id="IPR050327">
    <property type="entry name" value="Proton-linked_MCT"/>
</dbReference>
<evidence type="ECO:0008006" key="7">
    <source>
        <dbReference type="Google" id="ProtNLM"/>
    </source>
</evidence>
<dbReference type="PANTHER" id="PTHR11360:SF177">
    <property type="entry name" value="RIBOFLAVIN TRANSPORTER MCH5"/>
    <property type="match status" value="1"/>
</dbReference>
<sequence length="473" mass="50860">MQATSERPAQSHPDNHDQLSLTSFADEEVPPLSAVSIVEPPPDPSTTAAHSTASNPHRQYPPTDSAGEYTFPDGGTQSWLAVLGSFFLLMASYGLMNTLGVLQSYLASNQLAHYSTSEVGWIPGLFVFLGLSLGVQVGPIFDRYGPRGIVLCGSCCYVASLFLLAECRLYWQFLLCLGVLGGIGAALLSTAAMAVVPQWFQRRVGLAMGIAMAGSGVGGTIFPFVLRAGFARWGFKWGIRLLAFLVTGMCVLGSLFVKSRLPPGKAKAAVDLKCFRDSRFTWLAIGTFSLELELFAGLGLYPTYILMQGFSSNTSVTLLAVLNIGSCFGRFFAGAIADHFGRLNTQTALIAVGATAIFAIWLPFGHSLPGLYIFSALFGLASGSFVSLAPVCIGQISKASEIGKRFGTCYSLNPHLHPHRRRNAREGGQERHGHFPGQRPGPGFVDVLHGEMGLFELSVEVAHEDLVVKQERK</sequence>
<dbReference type="CDD" id="cd17352">
    <property type="entry name" value="MFS_MCT_SLC16"/>
    <property type="match status" value="1"/>
</dbReference>
<comment type="subcellular location">
    <subcellularLocation>
        <location evidence="1">Membrane</location>
        <topology evidence="1">Multi-pass membrane protein</topology>
    </subcellularLocation>
</comment>
<feature type="transmembrane region" description="Helical" evidence="4">
    <location>
        <begin position="79"/>
        <end position="101"/>
    </location>
</feature>
<feature type="transmembrane region" description="Helical" evidence="4">
    <location>
        <begin position="204"/>
        <end position="225"/>
    </location>
</feature>
<dbReference type="InterPro" id="IPR036259">
    <property type="entry name" value="MFS_trans_sf"/>
</dbReference>
<dbReference type="OrthoDB" id="410267at2759"/>
<keyword evidence="4" id="KW-0472">Membrane</keyword>
<dbReference type="GeneID" id="25317052"/>
<accession>A0A0F4YSQ1</accession>
<keyword evidence="4" id="KW-0812">Transmembrane</keyword>
<feature type="transmembrane region" description="Helical" evidence="4">
    <location>
        <begin position="237"/>
        <end position="257"/>
    </location>
</feature>
<dbReference type="EMBL" id="LASV01000192">
    <property type="protein sequence ID" value="KKA21264.1"/>
    <property type="molecule type" value="Genomic_DNA"/>
</dbReference>
<dbReference type="InterPro" id="IPR011701">
    <property type="entry name" value="MFS"/>
</dbReference>
<keyword evidence="4" id="KW-1133">Transmembrane helix</keyword>
<feature type="transmembrane region" description="Helical" evidence="4">
    <location>
        <begin position="282"/>
        <end position="304"/>
    </location>
</feature>
<dbReference type="RefSeq" id="XP_013327876.1">
    <property type="nucleotide sequence ID" value="XM_013472422.1"/>
</dbReference>
<feature type="transmembrane region" description="Helical" evidence="4">
    <location>
        <begin position="148"/>
        <end position="165"/>
    </location>
</feature>
<feature type="transmembrane region" description="Helical" evidence="4">
    <location>
        <begin position="316"/>
        <end position="336"/>
    </location>
</feature>